<evidence type="ECO:0000256" key="4">
    <source>
        <dbReference type="ARBA" id="ARBA00022679"/>
    </source>
</evidence>
<evidence type="ECO:0000256" key="2">
    <source>
        <dbReference type="ARBA" id="ARBA00012438"/>
    </source>
</evidence>
<evidence type="ECO:0000259" key="12">
    <source>
        <dbReference type="Pfam" id="PF07730"/>
    </source>
</evidence>
<dbReference type="GO" id="GO:0016301">
    <property type="term" value="F:kinase activity"/>
    <property type="evidence" value="ECO:0007669"/>
    <property type="project" value="UniProtKB-KW"/>
</dbReference>
<evidence type="ECO:0000313" key="13">
    <source>
        <dbReference type="EMBL" id="MCH9275231.1"/>
    </source>
</evidence>
<evidence type="ECO:0000313" key="14">
    <source>
        <dbReference type="Proteomes" id="UP000710815"/>
    </source>
</evidence>
<accession>A0ABS9VTG4</accession>
<evidence type="ECO:0000256" key="1">
    <source>
        <dbReference type="ARBA" id="ARBA00000085"/>
    </source>
</evidence>
<reference evidence="13 14" key="2">
    <citation type="journal article" date="2021" name="Syst. Appl. Microbiol.">
        <title>Phylogenetic classification of ten novel species belonging to the genus Bifidobacterium comprising B. phasiani sp. nov., B. pongonis sp. nov., B. saguinibicoloris sp. nov., B. colobi sp. nov., B. simiiventris sp. nov., B. santillanense sp. nov., B. miconis sp. nov., B. amazonense sp. nov., B. pluvialisilvae sp. nov., and B. miconisargentati sp. nov.</title>
        <authorList>
            <person name="Lugli G.A."/>
            <person name="Calvete-Torre I."/>
            <person name="Alessandri G."/>
            <person name="Milani C."/>
            <person name="Turroni F."/>
            <person name="Laiolo P."/>
            <person name="Ossiprandi M.C."/>
            <person name="Margolles A."/>
            <person name="Ruiz L."/>
            <person name="Ventura M."/>
        </authorList>
    </citation>
    <scope>NUCLEOTIDE SEQUENCE [LARGE SCALE GENOMIC DNA]</scope>
    <source>
        <strain evidence="13 14">MA1</strain>
    </source>
</reference>
<evidence type="ECO:0000256" key="3">
    <source>
        <dbReference type="ARBA" id="ARBA00022553"/>
    </source>
</evidence>
<dbReference type="Proteomes" id="UP000710815">
    <property type="component" value="Unassembled WGS sequence"/>
</dbReference>
<evidence type="ECO:0000256" key="5">
    <source>
        <dbReference type="ARBA" id="ARBA00022741"/>
    </source>
</evidence>
<feature type="region of interest" description="Disordered" evidence="9">
    <location>
        <begin position="330"/>
        <end position="350"/>
    </location>
</feature>
<dbReference type="CDD" id="cd16917">
    <property type="entry name" value="HATPase_UhpB-NarQ-NarX-like"/>
    <property type="match status" value="1"/>
</dbReference>
<evidence type="ECO:0000256" key="8">
    <source>
        <dbReference type="ARBA" id="ARBA00023012"/>
    </source>
</evidence>
<evidence type="ECO:0000256" key="10">
    <source>
        <dbReference type="SAM" id="Phobius"/>
    </source>
</evidence>
<dbReference type="SUPFAM" id="SSF55874">
    <property type="entry name" value="ATPase domain of HSP90 chaperone/DNA topoisomerase II/histidine kinase"/>
    <property type="match status" value="1"/>
</dbReference>
<dbReference type="Pfam" id="PF07730">
    <property type="entry name" value="HisKA_3"/>
    <property type="match status" value="1"/>
</dbReference>
<gene>
    <name evidence="13" type="ORF">JS533_002925</name>
</gene>
<feature type="transmembrane region" description="Helical" evidence="10">
    <location>
        <begin position="121"/>
        <end position="140"/>
    </location>
</feature>
<keyword evidence="8" id="KW-0902">Two-component regulatory system</keyword>
<dbReference type="PANTHER" id="PTHR24421">
    <property type="entry name" value="NITRATE/NITRITE SENSOR PROTEIN NARX-RELATED"/>
    <property type="match status" value="1"/>
</dbReference>
<feature type="domain" description="Histidine kinase/HSP90-like ATPase" evidence="11">
    <location>
        <begin position="293"/>
        <end position="389"/>
    </location>
</feature>
<keyword evidence="3" id="KW-0597">Phosphoprotein</keyword>
<sequence>MLVLLEKALLLACGTAVAALSGFDSLSLIGLLAAISLSCLGEWLMARRTPPLMAAVPACLCMAAALLMPRWCMLLPVVAYDAPRLPSMMRDARADRLVRCLPFAPIVVAFVRASTAADRTIMVLTGLFAVVGMMLGRSRATVMRLRRSLRHTQDLARDSRRVSRRRMADVAEERAQSIRTATLNERTRIARDIHDNVGHLLTRAIMQSQAGKAVADATDDPVAAQGFGALNDTLNEAMTMVRRSVHDLEDDGTDFAAQIADAARTFGDASPGFSVALSNEITDAPAPVTRCFATVIRESLSNVARHSDARSASVTLRDFPAIWQLVVQDPGPARTPADESHAGRSAADAESLRGMGLADIERRVRALGGTSSCGPYGAGWRVFVTIPKRRWTYHDRDGRS</sequence>
<evidence type="ECO:0000259" key="11">
    <source>
        <dbReference type="Pfam" id="PF02518"/>
    </source>
</evidence>
<keyword evidence="10" id="KW-0472">Membrane</keyword>
<keyword evidence="6 13" id="KW-0418">Kinase</keyword>
<reference evidence="13 14" key="1">
    <citation type="journal article" date="2021" name="Environ. Microbiol.">
        <title>Genetic insights into the dark matter of the mammalian gut microbiota through targeted genome reconstruction.</title>
        <authorList>
            <person name="Lugli G.A."/>
            <person name="Alessandri G."/>
            <person name="Milani C."/>
            <person name="Viappiani A."/>
            <person name="Fontana F."/>
            <person name="Tarracchini C."/>
            <person name="Mancabelli L."/>
            <person name="Argentini C."/>
            <person name="Ruiz L."/>
            <person name="Margolles A."/>
            <person name="van Sinderen D."/>
            <person name="Turroni F."/>
            <person name="Ventura M."/>
        </authorList>
    </citation>
    <scope>NUCLEOTIDE SEQUENCE [LARGE SCALE GENOMIC DNA]</scope>
    <source>
        <strain evidence="13 14">MA1</strain>
    </source>
</reference>
<keyword evidence="5" id="KW-0547">Nucleotide-binding</keyword>
<keyword evidence="10" id="KW-0812">Transmembrane</keyword>
<keyword evidence="14" id="KW-1185">Reference proteome</keyword>
<evidence type="ECO:0000256" key="7">
    <source>
        <dbReference type="ARBA" id="ARBA00022840"/>
    </source>
</evidence>
<dbReference type="Gene3D" id="3.30.565.10">
    <property type="entry name" value="Histidine kinase-like ATPase, C-terminal domain"/>
    <property type="match status" value="1"/>
</dbReference>
<evidence type="ECO:0000256" key="9">
    <source>
        <dbReference type="SAM" id="MobiDB-lite"/>
    </source>
</evidence>
<keyword evidence="4" id="KW-0808">Transferase</keyword>
<dbReference type="EC" id="2.7.13.3" evidence="2"/>
<name>A0ABS9VTG4_9BIFI</name>
<proteinExistence type="predicted"/>
<comment type="caution">
    <text evidence="13">The sequence shown here is derived from an EMBL/GenBank/DDBJ whole genome shotgun (WGS) entry which is preliminary data.</text>
</comment>
<dbReference type="InterPro" id="IPR036890">
    <property type="entry name" value="HATPase_C_sf"/>
</dbReference>
<dbReference type="EMBL" id="JAFEJT020000007">
    <property type="protein sequence ID" value="MCH9275231.1"/>
    <property type="molecule type" value="Genomic_DNA"/>
</dbReference>
<comment type="catalytic activity">
    <reaction evidence="1">
        <text>ATP + protein L-histidine = ADP + protein N-phospho-L-histidine.</text>
        <dbReference type="EC" id="2.7.13.3"/>
    </reaction>
</comment>
<keyword evidence="7" id="KW-0067">ATP-binding</keyword>
<dbReference type="Pfam" id="PF02518">
    <property type="entry name" value="HATPase_c"/>
    <property type="match status" value="1"/>
</dbReference>
<dbReference type="RefSeq" id="WP_241513040.1">
    <property type="nucleotide sequence ID" value="NZ_JAFEJT020000007.1"/>
</dbReference>
<protein>
    <recommendedName>
        <fullName evidence="2">histidine kinase</fullName>
        <ecNumber evidence="2">2.7.13.3</ecNumber>
    </recommendedName>
</protein>
<feature type="transmembrane region" description="Helical" evidence="10">
    <location>
        <begin position="54"/>
        <end position="77"/>
    </location>
</feature>
<dbReference type="PANTHER" id="PTHR24421:SF10">
    <property type="entry name" value="NITRATE_NITRITE SENSOR PROTEIN NARQ"/>
    <property type="match status" value="1"/>
</dbReference>
<feature type="domain" description="Signal transduction histidine kinase subgroup 3 dimerisation and phosphoacceptor" evidence="12">
    <location>
        <begin position="185"/>
        <end position="250"/>
    </location>
</feature>
<evidence type="ECO:0000256" key="6">
    <source>
        <dbReference type="ARBA" id="ARBA00022777"/>
    </source>
</evidence>
<dbReference type="InterPro" id="IPR011712">
    <property type="entry name" value="Sig_transdc_His_kin_sub3_dim/P"/>
</dbReference>
<organism evidence="13 14">
    <name type="scientific">Bifidobacterium amazonense</name>
    <dbReference type="NCBI Taxonomy" id="2809027"/>
    <lineage>
        <taxon>Bacteria</taxon>
        <taxon>Bacillati</taxon>
        <taxon>Actinomycetota</taxon>
        <taxon>Actinomycetes</taxon>
        <taxon>Bifidobacteriales</taxon>
        <taxon>Bifidobacteriaceae</taxon>
        <taxon>Bifidobacterium</taxon>
    </lineage>
</organism>
<dbReference type="Gene3D" id="1.20.5.1930">
    <property type="match status" value="1"/>
</dbReference>
<keyword evidence="10" id="KW-1133">Transmembrane helix</keyword>
<dbReference type="InterPro" id="IPR003594">
    <property type="entry name" value="HATPase_dom"/>
</dbReference>
<dbReference type="InterPro" id="IPR050482">
    <property type="entry name" value="Sensor_HK_TwoCompSys"/>
</dbReference>